<sequence>MIFLVKGSYSINHSSFSKVLAKYVTVNGDVNYKALSSNRSDLDNYLKFLQANPPKESWAKNEKMAYWINAYNAFTIDLILQHYPLKSIMEINNGKPWDLNFITIGNVKYSLNHIEHEILRKDFNDPRIHFAVNCASVSCPKLLNVAYEATTLSIQLDASAKNFINNEQKNRLTPGAIDISKIFDWFADDFRTYGGVIPFINKFASVKVSPDAKVKYKEYNWNLNE</sequence>
<dbReference type="PANTHER" id="PTHR46361:SF3">
    <property type="entry name" value="ELECTRON CARRIER_ PROTEIN DISULFIDE OXIDOREDUCTASE"/>
    <property type="match status" value="1"/>
</dbReference>
<evidence type="ECO:0000313" key="2">
    <source>
        <dbReference type="EMBL" id="NBG65117.1"/>
    </source>
</evidence>
<organism evidence="2 3">
    <name type="scientific">Acidiluteibacter ferrifornacis</name>
    <dbReference type="NCBI Taxonomy" id="2692424"/>
    <lineage>
        <taxon>Bacteria</taxon>
        <taxon>Pseudomonadati</taxon>
        <taxon>Bacteroidota</taxon>
        <taxon>Flavobacteriia</taxon>
        <taxon>Flavobacteriales</taxon>
        <taxon>Cryomorphaceae</taxon>
        <taxon>Acidiluteibacter</taxon>
    </lineage>
</organism>
<reference evidence="2 3" key="1">
    <citation type="submission" date="2019-12" db="EMBL/GenBank/DDBJ databases">
        <authorList>
            <person name="Zhao J."/>
        </authorList>
    </citation>
    <scope>NUCLEOTIDE SEQUENCE [LARGE SCALE GENOMIC DNA]</scope>
    <source>
        <strain evidence="2 3">S-15</strain>
    </source>
</reference>
<dbReference type="Pfam" id="PF04784">
    <property type="entry name" value="DUF547"/>
    <property type="match status" value="1"/>
</dbReference>
<dbReference type="EMBL" id="WWNE01000004">
    <property type="protein sequence ID" value="NBG65117.1"/>
    <property type="molecule type" value="Genomic_DNA"/>
</dbReference>
<proteinExistence type="predicted"/>
<name>A0A6N9NIU7_9FLAO</name>
<evidence type="ECO:0000259" key="1">
    <source>
        <dbReference type="Pfam" id="PF04784"/>
    </source>
</evidence>
<dbReference type="Proteomes" id="UP000470771">
    <property type="component" value="Unassembled WGS sequence"/>
</dbReference>
<dbReference type="PANTHER" id="PTHR46361">
    <property type="entry name" value="ELECTRON CARRIER/ PROTEIN DISULFIDE OXIDOREDUCTASE"/>
    <property type="match status" value="1"/>
</dbReference>
<feature type="domain" description="DUF547" evidence="1">
    <location>
        <begin position="56"/>
        <end position="164"/>
    </location>
</feature>
<dbReference type="InterPro" id="IPR006869">
    <property type="entry name" value="DUF547"/>
</dbReference>
<gene>
    <name evidence="2" type="ORF">GQN54_03255</name>
</gene>
<comment type="caution">
    <text evidence="2">The sequence shown here is derived from an EMBL/GenBank/DDBJ whole genome shotgun (WGS) entry which is preliminary data.</text>
</comment>
<keyword evidence="3" id="KW-1185">Reference proteome</keyword>
<dbReference type="AlphaFoldDB" id="A0A6N9NIU7"/>
<protein>
    <submittedName>
        <fullName evidence="2">DUF547 domain-containing protein</fullName>
    </submittedName>
</protein>
<accession>A0A6N9NIU7</accession>
<evidence type="ECO:0000313" key="3">
    <source>
        <dbReference type="Proteomes" id="UP000470771"/>
    </source>
</evidence>